<dbReference type="EMBL" id="BMGD01000002">
    <property type="protein sequence ID" value="GGB59115.1"/>
    <property type="molecule type" value="Genomic_DNA"/>
</dbReference>
<sequence length="568" mass="61454">MQWALKRGVQLFVLFMVIVAILALAQDLPGRIADWQREAAAVQSTSDALTGSQADFASKAASAAGSADAEIEELRNATANELDAVEADISRRRREADARVLTSSELALAAARGSSDAIITSFRAQYVDIPLLKRSAALIELRRQNLAKIANDRIQRDSLALAVAAYERDRRAFNQRVRERNAWQEAAKAQRRNPLCNSVAVPLVCARVLQIRQRDRELTAERKALEASAAMIAGRNAAMRALTLQRETVEGSADIVREANLALTQMVATLSAEAASRPPNMVRSALRQHGLQAAMLVLLAVLLPVLFALFRYFVLARAVDRTTALRLRAPGEGSVGSPSQTSLQIPIDRGTELLLRSGAQERAVQARADDVLVLDWAIPFTCVAAGLVNLQRFTSAEPDHVTVSAADGDHHHEIALVAVPAGGALVLKPRALLGVLKARGDRLSIQRNWRILSLVSWMTMQFRYLTFEGPCTLIVQGNRGVHVTQASDGRAISGQLVLGFDAGLAYRAVRSASFRPYFLGRARLFDDRFEGAGSYIHQSRPEAAAGGRGLLGRGLKGAGDAVLNAFGV</sequence>
<name>A0ABQ1J751_9SPHN</name>
<reference evidence="3" key="1">
    <citation type="journal article" date="2019" name="Int. J. Syst. Evol. Microbiol.">
        <title>The Global Catalogue of Microorganisms (GCM) 10K type strain sequencing project: providing services to taxonomists for standard genome sequencing and annotation.</title>
        <authorList>
            <consortium name="The Broad Institute Genomics Platform"/>
            <consortium name="The Broad Institute Genome Sequencing Center for Infectious Disease"/>
            <person name="Wu L."/>
            <person name="Ma J."/>
        </authorList>
    </citation>
    <scope>NUCLEOTIDE SEQUENCE [LARGE SCALE GENOMIC DNA]</scope>
    <source>
        <strain evidence="3">CGMCC 1.12851</strain>
    </source>
</reference>
<gene>
    <name evidence="2" type="ORF">GCM10010833_12390</name>
</gene>
<organism evidence="2 3">
    <name type="scientific">Blastomonas aquatica</name>
    <dbReference type="NCBI Taxonomy" id="1510276"/>
    <lineage>
        <taxon>Bacteria</taxon>
        <taxon>Pseudomonadati</taxon>
        <taxon>Pseudomonadota</taxon>
        <taxon>Alphaproteobacteria</taxon>
        <taxon>Sphingomonadales</taxon>
        <taxon>Sphingomonadaceae</taxon>
        <taxon>Blastomonas</taxon>
    </lineage>
</organism>
<evidence type="ECO:0000256" key="1">
    <source>
        <dbReference type="SAM" id="Phobius"/>
    </source>
</evidence>
<evidence type="ECO:0000313" key="2">
    <source>
        <dbReference type="EMBL" id="GGB59115.1"/>
    </source>
</evidence>
<keyword evidence="1" id="KW-1133">Transmembrane helix</keyword>
<keyword evidence="1" id="KW-0472">Membrane</keyword>
<proteinExistence type="predicted"/>
<feature type="transmembrane region" description="Helical" evidence="1">
    <location>
        <begin position="293"/>
        <end position="314"/>
    </location>
</feature>
<keyword evidence="1" id="KW-0812">Transmembrane</keyword>
<comment type="caution">
    <text evidence="2">The sequence shown here is derived from an EMBL/GenBank/DDBJ whole genome shotgun (WGS) entry which is preliminary data.</text>
</comment>
<accession>A0ABQ1J751</accession>
<dbReference type="Proteomes" id="UP000614261">
    <property type="component" value="Unassembled WGS sequence"/>
</dbReference>
<protein>
    <submittedName>
        <fullName evidence="2">Uncharacterized protein</fullName>
    </submittedName>
</protein>
<keyword evidence="3" id="KW-1185">Reference proteome</keyword>
<evidence type="ECO:0000313" key="3">
    <source>
        <dbReference type="Proteomes" id="UP000614261"/>
    </source>
</evidence>